<organism evidence="3">
    <name type="scientific">Corethron hystrix</name>
    <dbReference type="NCBI Taxonomy" id="216773"/>
    <lineage>
        <taxon>Eukaryota</taxon>
        <taxon>Sar</taxon>
        <taxon>Stramenopiles</taxon>
        <taxon>Ochrophyta</taxon>
        <taxon>Bacillariophyta</taxon>
        <taxon>Coscinodiscophyceae</taxon>
        <taxon>Corethrophycidae</taxon>
        <taxon>Corethrales</taxon>
        <taxon>Corethraceae</taxon>
        <taxon>Corethron</taxon>
    </lineage>
</organism>
<accession>A0A6U5GYS6</accession>
<sequence>MNVKLKLISALVFLKNAAIHGCSVLPPCGIKIMSVLLTNKPGFIQIHFNKYQECDYSTVIRNYDVLERATIEVKLDNGVIRTKPETFLTTVATRRVGIDKLPKIEQSDLKVNFQRNSKRISVTFPPLKGTYSYRLRGSIAPNDDVIASFYSKEKKRFFFIYLKKNGKTGVASCIPTRGPHRCHYTNTEVDFGALQKSSDRNHVLDSLNLVGLEAQCCLCVETYYYEFNEKTILRQVSTLTTDAFAPVQLDSRNGYAYKVSGGRGATAGFFQVRAEPISSDAIMTLSASTTITPKHVTAAFRNQNQ</sequence>
<name>A0A6U5GYS6_9STRA</name>
<reference evidence="3" key="1">
    <citation type="submission" date="2021-01" db="EMBL/GenBank/DDBJ databases">
        <authorList>
            <person name="Corre E."/>
            <person name="Pelletier E."/>
            <person name="Niang G."/>
            <person name="Scheremetjew M."/>
            <person name="Finn R."/>
            <person name="Kale V."/>
            <person name="Holt S."/>
            <person name="Cochrane G."/>
            <person name="Meng A."/>
            <person name="Brown T."/>
            <person name="Cohen L."/>
        </authorList>
    </citation>
    <scope>NUCLEOTIDE SEQUENCE</scope>
    <source>
        <strain evidence="3">308</strain>
    </source>
</reference>
<proteinExistence type="predicted"/>
<evidence type="ECO:0000313" key="2">
    <source>
        <dbReference type="EMBL" id="CAD8887675.1"/>
    </source>
</evidence>
<evidence type="ECO:0000256" key="1">
    <source>
        <dbReference type="SAM" id="SignalP"/>
    </source>
</evidence>
<protein>
    <submittedName>
        <fullName evidence="3">Uncharacterized protein</fullName>
    </submittedName>
</protein>
<dbReference type="AlphaFoldDB" id="A0A6U5GYS6"/>
<evidence type="ECO:0000313" key="3">
    <source>
        <dbReference type="EMBL" id="CAD8887676.1"/>
    </source>
</evidence>
<feature type="signal peptide" evidence="1">
    <location>
        <begin position="1"/>
        <end position="21"/>
    </location>
</feature>
<dbReference type="EMBL" id="HBFR01020650">
    <property type="protein sequence ID" value="CAD8887675.1"/>
    <property type="molecule type" value="Transcribed_RNA"/>
</dbReference>
<gene>
    <name evidence="2" type="ORF">CHYS00102_LOCUS14873</name>
    <name evidence="3" type="ORF">CHYS00102_LOCUS14874</name>
</gene>
<keyword evidence="1" id="KW-0732">Signal</keyword>
<feature type="chain" id="PRO_5036192191" evidence="1">
    <location>
        <begin position="22"/>
        <end position="305"/>
    </location>
</feature>
<dbReference type="EMBL" id="HBFR01020652">
    <property type="protein sequence ID" value="CAD8887676.1"/>
    <property type="molecule type" value="Transcribed_RNA"/>
</dbReference>